<dbReference type="GO" id="GO:0002143">
    <property type="term" value="P:tRNA wobble position uridine thiolation"/>
    <property type="evidence" value="ECO:0007669"/>
    <property type="project" value="TreeGrafter"/>
</dbReference>
<gene>
    <name evidence="9 12" type="primary">mnmA</name>
    <name evidence="12" type="ORF">Pla123a_03170</name>
</gene>
<protein>
    <recommendedName>
        <fullName evidence="9">tRNA-specific 2-thiouridylase MnmA</fullName>
        <ecNumber evidence="9">2.8.1.13</ecNumber>
    </recommendedName>
</protein>
<keyword evidence="7" id="KW-1015">Disulfide bond</keyword>
<organism evidence="12 13">
    <name type="scientific">Posidoniimonas polymericola</name>
    <dbReference type="NCBI Taxonomy" id="2528002"/>
    <lineage>
        <taxon>Bacteria</taxon>
        <taxon>Pseudomonadati</taxon>
        <taxon>Planctomycetota</taxon>
        <taxon>Planctomycetia</taxon>
        <taxon>Pirellulales</taxon>
        <taxon>Lacipirellulaceae</taxon>
        <taxon>Posidoniimonas</taxon>
    </lineage>
</organism>
<dbReference type="GO" id="GO:0103016">
    <property type="term" value="F:tRNA-uridine 2-sulfurtransferase activity"/>
    <property type="evidence" value="ECO:0007669"/>
    <property type="project" value="UniProtKB-EC"/>
</dbReference>
<evidence type="ECO:0000259" key="11">
    <source>
        <dbReference type="Pfam" id="PF20259"/>
    </source>
</evidence>
<feature type="domain" description="tRNA-specific 2-thiouridylase MnmA-like central" evidence="11">
    <location>
        <begin position="242"/>
        <end position="295"/>
    </location>
</feature>
<dbReference type="RefSeq" id="WP_146583770.1">
    <property type="nucleotide sequence ID" value="NZ_SJPO01000001.1"/>
</dbReference>
<evidence type="ECO:0000256" key="1">
    <source>
        <dbReference type="ARBA" id="ARBA00022555"/>
    </source>
</evidence>
<comment type="function">
    <text evidence="9">Catalyzes the 2-thiolation of uridine at the wobble position (U34) of tRNA, leading to the formation of s(2)U34.</text>
</comment>
<comment type="caution">
    <text evidence="9">Lacks conserved residue(s) required for the propagation of feature annotation.</text>
</comment>
<evidence type="ECO:0000256" key="3">
    <source>
        <dbReference type="ARBA" id="ARBA00022694"/>
    </source>
</evidence>
<keyword evidence="4 9" id="KW-0547">Nucleotide-binding</keyword>
<keyword evidence="1 9" id="KW-0820">tRNA-binding</keyword>
<dbReference type="OrthoDB" id="9800696at2"/>
<feature type="region of interest" description="Interaction with tRNA" evidence="9">
    <location>
        <begin position="328"/>
        <end position="329"/>
    </location>
</feature>
<name>A0A5C5ZEE0_9BACT</name>
<comment type="similarity">
    <text evidence="9">Belongs to the MnmA/TRMU family.</text>
</comment>
<comment type="subcellular location">
    <subcellularLocation>
        <location evidence="9">Cytoplasm</location>
    </subcellularLocation>
</comment>
<keyword evidence="3 9" id="KW-0819">tRNA processing</keyword>
<keyword evidence="13" id="KW-1185">Reference proteome</keyword>
<evidence type="ECO:0000256" key="6">
    <source>
        <dbReference type="ARBA" id="ARBA00022884"/>
    </source>
</evidence>
<comment type="caution">
    <text evidence="12">The sequence shown here is derived from an EMBL/GenBank/DDBJ whole genome shotgun (WGS) entry which is preliminary data.</text>
</comment>
<dbReference type="GO" id="GO:0005524">
    <property type="term" value="F:ATP binding"/>
    <property type="evidence" value="ECO:0007669"/>
    <property type="project" value="UniProtKB-KW"/>
</dbReference>
<feature type="binding site" evidence="9">
    <location>
        <position position="145"/>
    </location>
    <ligand>
        <name>ATP</name>
        <dbReference type="ChEBI" id="CHEBI:30616"/>
    </ligand>
</feature>
<dbReference type="Pfam" id="PF20259">
    <property type="entry name" value="tRNA_Me_trans_M"/>
    <property type="match status" value="1"/>
</dbReference>
<keyword evidence="2 9" id="KW-0808">Transferase</keyword>
<dbReference type="InterPro" id="IPR014729">
    <property type="entry name" value="Rossmann-like_a/b/a_fold"/>
</dbReference>
<dbReference type="SUPFAM" id="SSF52402">
    <property type="entry name" value="Adenine nucleotide alpha hydrolases-like"/>
    <property type="match status" value="1"/>
</dbReference>
<evidence type="ECO:0000313" key="12">
    <source>
        <dbReference type="EMBL" id="TWT85510.1"/>
    </source>
</evidence>
<feature type="binding site" evidence="9">
    <location>
        <begin position="7"/>
        <end position="14"/>
    </location>
    <ligand>
        <name>ATP</name>
        <dbReference type="ChEBI" id="CHEBI:30616"/>
    </ligand>
</feature>
<dbReference type="InterPro" id="IPR023382">
    <property type="entry name" value="MnmA-like_central_sf"/>
</dbReference>
<evidence type="ECO:0000313" key="13">
    <source>
        <dbReference type="Proteomes" id="UP000318478"/>
    </source>
</evidence>
<dbReference type="InterPro" id="IPR046884">
    <property type="entry name" value="MnmA-like_central"/>
</dbReference>
<evidence type="ECO:0000256" key="7">
    <source>
        <dbReference type="ARBA" id="ARBA00023157"/>
    </source>
</evidence>
<dbReference type="EC" id="2.8.1.13" evidence="9"/>
<dbReference type="InterPro" id="IPR004506">
    <property type="entry name" value="MnmA-like"/>
</dbReference>
<dbReference type="Pfam" id="PF20258">
    <property type="entry name" value="tRNA_Me_trans_C"/>
    <property type="match status" value="1"/>
</dbReference>
<feature type="site" description="Interaction with tRNA" evidence="9">
    <location>
        <position position="146"/>
    </location>
</feature>
<feature type="active site" description="Cysteine persulfide intermediate" evidence="9">
    <location>
        <position position="217"/>
    </location>
</feature>
<dbReference type="Proteomes" id="UP000318478">
    <property type="component" value="Unassembled WGS sequence"/>
</dbReference>
<feature type="region of interest" description="Interaction with tRNA" evidence="9">
    <location>
        <begin position="167"/>
        <end position="169"/>
    </location>
</feature>
<dbReference type="Gene3D" id="2.30.30.280">
    <property type="entry name" value="Adenine nucleotide alpha hydrolases-like domains"/>
    <property type="match status" value="1"/>
</dbReference>
<dbReference type="HAMAP" id="MF_00144">
    <property type="entry name" value="tRNA_thiouridyl_MnmA"/>
    <property type="match status" value="1"/>
</dbReference>
<dbReference type="InterPro" id="IPR046885">
    <property type="entry name" value="MnmA-like_C"/>
</dbReference>
<comment type="catalytic activity">
    <reaction evidence="8 9">
        <text>S-sulfanyl-L-cysteinyl-[protein] + uridine(34) in tRNA + AH2 + ATP = 2-thiouridine(34) in tRNA + L-cysteinyl-[protein] + A + AMP + diphosphate + H(+)</text>
        <dbReference type="Rhea" id="RHEA:47032"/>
        <dbReference type="Rhea" id="RHEA-COMP:10131"/>
        <dbReference type="Rhea" id="RHEA-COMP:11726"/>
        <dbReference type="Rhea" id="RHEA-COMP:11727"/>
        <dbReference type="Rhea" id="RHEA-COMP:11728"/>
        <dbReference type="ChEBI" id="CHEBI:13193"/>
        <dbReference type="ChEBI" id="CHEBI:15378"/>
        <dbReference type="ChEBI" id="CHEBI:17499"/>
        <dbReference type="ChEBI" id="CHEBI:29950"/>
        <dbReference type="ChEBI" id="CHEBI:30616"/>
        <dbReference type="ChEBI" id="CHEBI:33019"/>
        <dbReference type="ChEBI" id="CHEBI:61963"/>
        <dbReference type="ChEBI" id="CHEBI:65315"/>
        <dbReference type="ChEBI" id="CHEBI:87170"/>
        <dbReference type="ChEBI" id="CHEBI:456215"/>
        <dbReference type="EC" id="2.8.1.13"/>
    </reaction>
</comment>
<dbReference type="Pfam" id="PF03054">
    <property type="entry name" value="tRNA_Me_trans"/>
    <property type="match status" value="1"/>
</dbReference>
<dbReference type="EMBL" id="SJPO01000001">
    <property type="protein sequence ID" value="TWT85510.1"/>
    <property type="molecule type" value="Genomic_DNA"/>
</dbReference>
<proteinExistence type="inferred from homology"/>
<feature type="binding site" evidence="9">
    <location>
        <position position="33"/>
    </location>
    <ligand>
        <name>ATP</name>
        <dbReference type="ChEBI" id="CHEBI:30616"/>
    </ligand>
</feature>
<dbReference type="AlphaFoldDB" id="A0A5C5ZEE0"/>
<dbReference type="GO" id="GO:0005737">
    <property type="term" value="C:cytoplasm"/>
    <property type="evidence" value="ECO:0007669"/>
    <property type="project" value="UniProtKB-SubCell"/>
</dbReference>
<accession>A0A5C5ZEE0</accession>
<evidence type="ECO:0000256" key="5">
    <source>
        <dbReference type="ARBA" id="ARBA00022840"/>
    </source>
</evidence>
<evidence type="ECO:0000256" key="2">
    <source>
        <dbReference type="ARBA" id="ARBA00022679"/>
    </source>
</evidence>
<feature type="domain" description="tRNA-specific 2-thiouridylase MnmA-like C-terminal" evidence="10">
    <location>
        <begin position="302"/>
        <end position="377"/>
    </location>
</feature>
<feature type="active site" description="Nucleophile" evidence="9">
    <location>
        <position position="121"/>
    </location>
</feature>
<dbReference type="Gene3D" id="2.40.30.10">
    <property type="entry name" value="Translation factors"/>
    <property type="match status" value="1"/>
</dbReference>
<reference evidence="12 13" key="1">
    <citation type="submission" date="2019-02" db="EMBL/GenBank/DDBJ databases">
        <title>Deep-cultivation of Planctomycetes and their phenomic and genomic characterization uncovers novel biology.</title>
        <authorList>
            <person name="Wiegand S."/>
            <person name="Jogler M."/>
            <person name="Boedeker C."/>
            <person name="Pinto D."/>
            <person name="Vollmers J."/>
            <person name="Rivas-Marin E."/>
            <person name="Kohn T."/>
            <person name="Peeters S.H."/>
            <person name="Heuer A."/>
            <person name="Rast P."/>
            <person name="Oberbeckmann S."/>
            <person name="Bunk B."/>
            <person name="Jeske O."/>
            <person name="Meyerdierks A."/>
            <person name="Storesund J.E."/>
            <person name="Kallscheuer N."/>
            <person name="Luecker S."/>
            <person name="Lage O.M."/>
            <person name="Pohl T."/>
            <person name="Merkel B.J."/>
            <person name="Hornburger P."/>
            <person name="Mueller R.-W."/>
            <person name="Bruemmer F."/>
            <person name="Labrenz M."/>
            <person name="Spormann A.M."/>
            <person name="Op Den Camp H."/>
            <person name="Overmann J."/>
            <person name="Amann R."/>
            <person name="Jetten M.S.M."/>
            <person name="Mascher T."/>
            <person name="Medema M.H."/>
            <person name="Devos D.P."/>
            <person name="Kaster A.-K."/>
            <person name="Ovreas L."/>
            <person name="Rohde M."/>
            <person name="Galperin M.Y."/>
            <person name="Jogler C."/>
        </authorList>
    </citation>
    <scope>NUCLEOTIDE SEQUENCE [LARGE SCALE GENOMIC DNA]</scope>
    <source>
        <strain evidence="12 13">Pla123a</strain>
    </source>
</reference>
<dbReference type="GO" id="GO:0000049">
    <property type="term" value="F:tRNA binding"/>
    <property type="evidence" value="ECO:0007669"/>
    <property type="project" value="UniProtKB-KW"/>
</dbReference>
<dbReference type="Gene3D" id="3.40.50.620">
    <property type="entry name" value="HUPs"/>
    <property type="match status" value="1"/>
</dbReference>
<keyword evidence="6 9" id="KW-0694">RNA-binding</keyword>
<evidence type="ECO:0000256" key="9">
    <source>
        <dbReference type="HAMAP-Rule" id="MF_00144"/>
    </source>
</evidence>
<dbReference type="PANTHER" id="PTHR11933:SF5">
    <property type="entry name" value="MITOCHONDRIAL TRNA-SPECIFIC 2-THIOURIDYLASE 1"/>
    <property type="match status" value="1"/>
</dbReference>
<sequence>MPLVVLAMSGGVDSSVAAHLLLEAGHQVIGVFMRHGEQSPAVCSTDEGPAPTGVGSLPIVNRLDHKQGCCTAADAEDARRVSDRLGIPFYALDLNEEFGQIMDYFAAEYARGRTPNPCVQCNNWIKFGKLFDYADSVGAKYVATGHYARIDSSGDEPALLRGIDQAKDQSYVLFGIKRRDLSRMLLPVGGFEKPKIRELAAGIGLNVAEKKDSQEICFVTSGRYDQFVRRRLEQNNSDAGGRAGELVTTDGRVVGRHNGIEGFTVGQRKGLGVALGERAFVVRIEPDTNRVVLGDRAALDSTQLTASGANWLVDVTPGEQRRCLAQIRYNAKPALAELTVLADNKLSVRFETPQFGVAPGQAVVCFEGERVLGGGWIE</sequence>
<keyword evidence="9" id="KW-0963">Cytoplasm</keyword>
<feature type="site" description="Interaction with tRNA" evidence="9">
    <location>
        <position position="361"/>
    </location>
</feature>
<evidence type="ECO:0000259" key="10">
    <source>
        <dbReference type="Pfam" id="PF20258"/>
    </source>
</evidence>
<dbReference type="NCBIfam" id="TIGR00420">
    <property type="entry name" value="trmU"/>
    <property type="match status" value="1"/>
</dbReference>
<dbReference type="NCBIfam" id="NF001138">
    <property type="entry name" value="PRK00143.1"/>
    <property type="match status" value="1"/>
</dbReference>
<dbReference type="CDD" id="cd01998">
    <property type="entry name" value="MnmA_TRMU-like"/>
    <property type="match status" value="1"/>
</dbReference>
<evidence type="ECO:0000256" key="4">
    <source>
        <dbReference type="ARBA" id="ARBA00022741"/>
    </source>
</evidence>
<keyword evidence="5 9" id="KW-0067">ATP-binding</keyword>
<dbReference type="PANTHER" id="PTHR11933">
    <property type="entry name" value="TRNA 5-METHYLAMINOMETHYL-2-THIOURIDYLATE -METHYLTRANSFERASE"/>
    <property type="match status" value="1"/>
</dbReference>
<evidence type="ECO:0000256" key="8">
    <source>
        <dbReference type="ARBA" id="ARBA00051542"/>
    </source>
</evidence>